<evidence type="ECO:0000256" key="1">
    <source>
        <dbReference type="ARBA" id="ARBA00022801"/>
    </source>
</evidence>
<dbReference type="EMBL" id="FOHN01000018">
    <property type="protein sequence ID" value="SET38612.1"/>
    <property type="molecule type" value="Genomic_DNA"/>
</dbReference>
<dbReference type="PANTHER" id="PTHR48081">
    <property type="entry name" value="AB HYDROLASE SUPERFAMILY PROTEIN C4A8.06C"/>
    <property type="match status" value="1"/>
</dbReference>
<gene>
    <name evidence="4" type="ORF">SAMN04487772_1184</name>
</gene>
<dbReference type="AlphaFoldDB" id="A0A1I0E1W8"/>
<evidence type="ECO:0000259" key="3">
    <source>
        <dbReference type="Pfam" id="PF07859"/>
    </source>
</evidence>
<dbReference type="PANTHER" id="PTHR48081:SF8">
    <property type="entry name" value="ALPHA_BETA HYDROLASE FOLD-3 DOMAIN-CONTAINING PROTEIN-RELATED"/>
    <property type="match status" value="1"/>
</dbReference>
<dbReference type="STRING" id="29364.SAMN04487772_1184"/>
<feature type="transmembrane region" description="Helical" evidence="2">
    <location>
        <begin position="6"/>
        <end position="22"/>
    </location>
</feature>
<evidence type="ECO:0000313" key="5">
    <source>
        <dbReference type="Proteomes" id="UP000199800"/>
    </source>
</evidence>
<dbReference type="SUPFAM" id="SSF53474">
    <property type="entry name" value="alpha/beta-Hydrolases"/>
    <property type="match status" value="1"/>
</dbReference>
<keyword evidence="2" id="KW-0812">Transmembrane</keyword>
<dbReference type="Proteomes" id="UP000199800">
    <property type="component" value="Unassembled WGS sequence"/>
</dbReference>
<dbReference type="InterPro" id="IPR050300">
    <property type="entry name" value="GDXG_lipolytic_enzyme"/>
</dbReference>
<proteinExistence type="predicted"/>
<dbReference type="InterPro" id="IPR029058">
    <property type="entry name" value="AB_hydrolase_fold"/>
</dbReference>
<evidence type="ECO:0000256" key="2">
    <source>
        <dbReference type="SAM" id="Phobius"/>
    </source>
</evidence>
<dbReference type="OrthoDB" id="24847at2"/>
<dbReference type="Pfam" id="PF07859">
    <property type="entry name" value="Abhydrolase_3"/>
    <property type="match status" value="1"/>
</dbReference>
<keyword evidence="2" id="KW-0472">Membrane</keyword>
<protein>
    <submittedName>
        <fullName evidence="4">Acetyl esterase/lipase</fullName>
    </submittedName>
</protein>
<sequence>MKNKGKYIIGGAAIAGAALFLRRKMEVHEMRKKYNFLDEIPDKDLSKLPVFLCNPIGFRLFNVFMTGGKGKFVKGVKRTTVQIQTFDNEIIDSYLYEPEGTENETLPCLLYLHGGGFYVDYLPTYHKIAANYAKYANCRVISVRYRTLTKVKFETALKDCYKGFLWVYENAGRLNIDKEHIAVGGDSAGGTFAAALAHYTRDQKGPKFCYQMLIYPATDLSMSSESMKRFTDTPGWNAECDRRIFKYIKPQLNAELRPYLSLVEQTNFEDLCNAYVEVEEYDCLHDEGELYASILEEHGYDVYFNDMKRTFHAYDQNQELEVTKKTMKLRCELLRKAFETE</sequence>
<feature type="domain" description="Alpha/beta hydrolase fold-3" evidence="3">
    <location>
        <begin position="109"/>
        <end position="314"/>
    </location>
</feature>
<accession>A0A1I0E1W8</accession>
<name>A0A1I0E1W8_9FIRM</name>
<dbReference type="Gene3D" id="3.40.50.1820">
    <property type="entry name" value="alpha/beta hydrolase"/>
    <property type="match status" value="1"/>
</dbReference>
<dbReference type="GO" id="GO:0016787">
    <property type="term" value="F:hydrolase activity"/>
    <property type="evidence" value="ECO:0007669"/>
    <property type="project" value="UniProtKB-KW"/>
</dbReference>
<dbReference type="InterPro" id="IPR013094">
    <property type="entry name" value="AB_hydrolase_3"/>
</dbReference>
<organism evidence="4 5">
    <name type="scientific">[Clostridium] polysaccharolyticum</name>
    <dbReference type="NCBI Taxonomy" id="29364"/>
    <lineage>
        <taxon>Bacteria</taxon>
        <taxon>Bacillati</taxon>
        <taxon>Bacillota</taxon>
        <taxon>Clostridia</taxon>
        <taxon>Lachnospirales</taxon>
        <taxon>Lachnospiraceae</taxon>
    </lineage>
</organism>
<keyword evidence="5" id="KW-1185">Reference proteome</keyword>
<keyword evidence="2" id="KW-1133">Transmembrane helix</keyword>
<keyword evidence="1" id="KW-0378">Hydrolase</keyword>
<dbReference type="RefSeq" id="WP_092478339.1">
    <property type="nucleotide sequence ID" value="NZ_FOHN01000018.1"/>
</dbReference>
<reference evidence="4 5" key="1">
    <citation type="submission" date="2016-10" db="EMBL/GenBank/DDBJ databases">
        <authorList>
            <person name="de Groot N.N."/>
        </authorList>
    </citation>
    <scope>NUCLEOTIDE SEQUENCE [LARGE SCALE GENOMIC DNA]</scope>
    <source>
        <strain evidence="4 5">DSM 1801</strain>
    </source>
</reference>
<evidence type="ECO:0000313" key="4">
    <source>
        <dbReference type="EMBL" id="SET38612.1"/>
    </source>
</evidence>